<evidence type="ECO:0000313" key="7">
    <source>
        <dbReference type="EMBL" id="QEH34829.1"/>
    </source>
</evidence>
<dbReference type="Gene3D" id="3.30.1120.10">
    <property type="match status" value="1"/>
</dbReference>
<dbReference type="Gene3D" id="3.40.720.10">
    <property type="entry name" value="Alkaline Phosphatase, subunit A"/>
    <property type="match status" value="1"/>
</dbReference>
<keyword evidence="8" id="KW-1185">Reference proteome</keyword>
<feature type="region of interest" description="Disordered" evidence="5">
    <location>
        <begin position="484"/>
        <end position="513"/>
    </location>
</feature>
<evidence type="ECO:0000256" key="3">
    <source>
        <dbReference type="ARBA" id="ARBA00022801"/>
    </source>
</evidence>
<comment type="similarity">
    <text evidence="1">Belongs to the sulfatase family.</text>
</comment>
<proteinExistence type="inferred from homology"/>
<dbReference type="InterPro" id="IPR000917">
    <property type="entry name" value="Sulfatase_N"/>
</dbReference>
<evidence type="ECO:0000313" key="8">
    <source>
        <dbReference type="Proteomes" id="UP000324233"/>
    </source>
</evidence>
<organism evidence="7 8">
    <name type="scientific">Aquisphaera giovannonii</name>
    <dbReference type="NCBI Taxonomy" id="406548"/>
    <lineage>
        <taxon>Bacteria</taxon>
        <taxon>Pseudomonadati</taxon>
        <taxon>Planctomycetota</taxon>
        <taxon>Planctomycetia</taxon>
        <taxon>Isosphaerales</taxon>
        <taxon>Isosphaeraceae</taxon>
        <taxon>Aquisphaera</taxon>
    </lineage>
</organism>
<dbReference type="InterPro" id="IPR024607">
    <property type="entry name" value="Sulfatase_CS"/>
</dbReference>
<evidence type="ECO:0000259" key="6">
    <source>
        <dbReference type="Pfam" id="PF00884"/>
    </source>
</evidence>
<feature type="domain" description="Sulfatase N-terminal" evidence="6">
    <location>
        <begin position="30"/>
        <end position="377"/>
    </location>
</feature>
<dbReference type="GO" id="GO:0046872">
    <property type="term" value="F:metal ion binding"/>
    <property type="evidence" value="ECO:0007669"/>
    <property type="project" value="UniProtKB-KW"/>
</dbReference>
<dbReference type="KEGG" id="agv:OJF2_33740"/>
<dbReference type="RefSeq" id="WP_148594700.1">
    <property type="nucleotide sequence ID" value="NZ_CP042997.1"/>
</dbReference>
<dbReference type="Pfam" id="PF00884">
    <property type="entry name" value="Sulfatase"/>
    <property type="match status" value="1"/>
</dbReference>
<keyword evidence="3 7" id="KW-0378">Hydrolase</keyword>
<dbReference type="InterPro" id="IPR050738">
    <property type="entry name" value="Sulfatase"/>
</dbReference>
<keyword evidence="4" id="KW-0106">Calcium</keyword>
<dbReference type="PROSITE" id="PS00149">
    <property type="entry name" value="SULFATASE_2"/>
    <property type="match status" value="1"/>
</dbReference>
<name>A0A5B9W3R9_9BACT</name>
<evidence type="ECO:0000256" key="2">
    <source>
        <dbReference type="ARBA" id="ARBA00022723"/>
    </source>
</evidence>
<dbReference type="GO" id="GO:0004065">
    <property type="term" value="F:arylsulfatase activity"/>
    <property type="evidence" value="ECO:0007669"/>
    <property type="project" value="UniProtKB-EC"/>
</dbReference>
<evidence type="ECO:0000256" key="5">
    <source>
        <dbReference type="SAM" id="MobiDB-lite"/>
    </source>
</evidence>
<protein>
    <submittedName>
        <fullName evidence="7">Arylsulfatase</fullName>
        <ecNumber evidence="7">3.1.6.1</ecNumber>
    </submittedName>
</protein>
<dbReference type="CDD" id="cd16143">
    <property type="entry name" value="ARS_like"/>
    <property type="match status" value="1"/>
</dbReference>
<evidence type="ECO:0000256" key="1">
    <source>
        <dbReference type="ARBA" id="ARBA00008779"/>
    </source>
</evidence>
<dbReference type="OrthoDB" id="9783154at2"/>
<dbReference type="PANTHER" id="PTHR42693">
    <property type="entry name" value="ARYLSULFATASE FAMILY MEMBER"/>
    <property type="match status" value="1"/>
</dbReference>
<dbReference type="EMBL" id="CP042997">
    <property type="protein sequence ID" value="QEH34829.1"/>
    <property type="molecule type" value="Genomic_DNA"/>
</dbReference>
<dbReference type="SUPFAM" id="SSF53649">
    <property type="entry name" value="Alkaline phosphatase-like"/>
    <property type="match status" value="1"/>
</dbReference>
<sequence>MIGFLLPPMASFAGGGGAIGASEPVASKRPNIVYILADDLGYGDVRCCEPGNRIATPNVDRLAGEGMRFTDAHSGSSVCTPTRYGVLTGRYAWRTRLASGVLDGYSPPLIAPGRLTVPGLLRQAGYHTAAVGKWHLGLDWAGKDGAEGPARAGWEIDYARPFASGPTSRGFDAYFGVVASLDMPPYVFLEGDRAAAAPTVEKEWIRKGPAAADFEAIDVLPALADRAVKIIGERAAAARAGRPFFLYLALTSPHTPIVPAAAWKGRSGLTPYGDFVMQTDDVVGRVLDALARARIDGETLVVFTSDNGCSPAAGFDDLVRRGHRPSGPYRGYKADIYEGGHRIPFVVRWPGVVSPGTSSDQTVCLTDLLATVADIIGRPVPRDAGEDSVSLLPILRGEARGPVREATVHHSINGSFAIRQGPWKLALCPDSGGWSDPRPDRKDARDLPAVQLFNLADDPAEARNRQAEHPEIVARLTALLQKYVGDGRSTPGPVRPNDRRVSIRRQVKAPAGS</sequence>
<dbReference type="PANTHER" id="PTHR42693:SF53">
    <property type="entry name" value="ENDO-4-O-SULFATASE"/>
    <property type="match status" value="1"/>
</dbReference>
<evidence type="ECO:0000256" key="4">
    <source>
        <dbReference type="ARBA" id="ARBA00022837"/>
    </source>
</evidence>
<keyword evidence="2" id="KW-0479">Metal-binding</keyword>
<dbReference type="EC" id="3.1.6.1" evidence="7"/>
<dbReference type="Proteomes" id="UP000324233">
    <property type="component" value="Chromosome"/>
</dbReference>
<reference evidence="7 8" key="1">
    <citation type="submission" date="2019-08" db="EMBL/GenBank/DDBJ databases">
        <title>Deep-cultivation of Planctomycetes and their phenomic and genomic characterization uncovers novel biology.</title>
        <authorList>
            <person name="Wiegand S."/>
            <person name="Jogler M."/>
            <person name="Boedeker C."/>
            <person name="Pinto D."/>
            <person name="Vollmers J."/>
            <person name="Rivas-Marin E."/>
            <person name="Kohn T."/>
            <person name="Peeters S.H."/>
            <person name="Heuer A."/>
            <person name="Rast P."/>
            <person name="Oberbeckmann S."/>
            <person name="Bunk B."/>
            <person name="Jeske O."/>
            <person name="Meyerdierks A."/>
            <person name="Storesund J.E."/>
            <person name="Kallscheuer N."/>
            <person name="Luecker S."/>
            <person name="Lage O.M."/>
            <person name="Pohl T."/>
            <person name="Merkel B.J."/>
            <person name="Hornburger P."/>
            <person name="Mueller R.-W."/>
            <person name="Bruemmer F."/>
            <person name="Labrenz M."/>
            <person name="Spormann A.M."/>
            <person name="Op den Camp H."/>
            <person name="Overmann J."/>
            <person name="Amann R."/>
            <person name="Jetten M.S.M."/>
            <person name="Mascher T."/>
            <person name="Medema M.H."/>
            <person name="Devos D.P."/>
            <person name="Kaster A.-K."/>
            <person name="Ovreas L."/>
            <person name="Rohde M."/>
            <person name="Galperin M.Y."/>
            <person name="Jogler C."/>
        </authorList>
    </citation>
    <scope>NUCLEOTIDE SEQUENCE [LARGE SCALE GENOMIC DNA]</scope>
    <source>
        <strain evidence="7 8">OJF2</strain>
    </source>
</reference>
<accession>A0A5B9W3R9</accession>
<dbReference type="AlphaFoldDB" id="A0A5B9W3R9"/>
<gene>
    <name evidence="7" type="primary">atsA_9</name>
    <name evidence="7" type="ORF">OJF2_33740</name>
</gene>
<dbReference type="PROSITE" id="PS00523">
    <property type="entry name" value="SULFATASE_1"/>
    <property type="match status" value="1"/>
</dbReference>
<dbReference type="InterPro" id="IPR017850">
    <property type="entry name" value="Alkaline_phosphatase_core_sf"/>
</dbReference>